<dbReference type="OrthoDB" id="9785673at2"/>
<dbReference type="CDD" id="cd18103">
    <property type="entry name" value="SpoU-like_RlmB"/>
    <property type="match status" value="1"/>
</dbReference>
<dbReference type="GO" id="GO:0032259">
    <property type="term" value="P:methylation"/>
    <property type="evidence" value="ECO:0007669"/>
    <property type="project" value="UniProtKB-KW"/>
</dbReference>
<dbReference type="FunCoup" id="A0A545AP83">
    <property type="interactions" value="114"/>
</dbReference>
<dbReference type="Gene3D" id="3.40.1280.10">
    <property type="match status" value="1"/>
</dbReference>
<dbReference type="Proteomes" id="UP000317982">
    <property type="component" value="Unassembled WGS sequence"/>
</dbReference>
<dbReference type="InterPro" id="IPR029026">
    <property type="entry name" value="tRNA_m1G_MTases_N"/>
</dbReference>
<dbReference type="NCBIfam" id="TIGR00186">
    <property type="entry name" value="rRNA_methyl_3"/>
    <property type="match status" value="1"/>
</dbReference>
<dbReference type="EMBL" id="VIRS01000014">
    <property type="protein sequence ID" value="TQS43139.1"/>
    <property type="molecule type" value="Genomic_DNA"/>
</dbReference>
<dbReference type="RefSeq" id="WP_142706224.1">
    <property type="nucleotide sequence ID" value="NZ_VIRS01000014.1"/>
</dbReference>
<dbReference type="InParanoid" id="A0A545AP83"/>
<comment type="similarity">
    <text evidence="1">Belongs to the class IV-like SAM-binding methyltransferase superfamily. RNA methyltransferase TrmH family.</text>
</comment>
<feature type="region of interest" description="Disordered" evidence="4">
    <location>
        <begin position="1"/>
        <end position="82"/>
    </location>
</feature>
<dbReference type="GO" id="GO:0005829">
    <property type="term" value="C:cytosol"/>
    <property type="evidence" value="ECO:0007669"/>
    <property type="project" value="TreeGrafter"/>
</dbReference>
<evidence type="ECO:0000256" key="2">
    <source>
        <dbReference type="ARBA" id="ARBA00022603"/>
    </source>
</evidence>
<evidence type="ECO:0000256" key="3">
    <source>
        <dbReference type="ARBA" id="ARBA00022679"/>
    </source>
</evidence>
<dbReference type="InterPro" id="IPR001537">
    <property type="entry name" value="SpoU_MeTrfase"/>
</dbReference>
<evidence type="ECO:0000259" key="5">
    <source>
        <dbReference type="SMART" id="SM00967"/>
    </source>
</evidence>
<dbReference type="InterPro" id="IPR013123">
    <property type="entry name" value="SpoU_subst-bd"/>
</dbReference>
<protein>
    <submittedName>
        <fullName evidence="6">23S rRNA (Guanosine(2251)-2'-O)-methyltransferase RlmB</fullName>
    </submittedName>
</protein>
<proteinExistence type="inferred from homology"/>
<keyword evidence="2 6" id="KW-0489">Methyltransferase</keyword>
<dbReference type="Gene3D" id="3.30.1330.30">
    <property type="match status" value="1"/>
</dbReference>
<organism evidence="6 7">
    <name type="scientific">Cryptosporangium phraense</name>
    <dbReference type="NCBI Taxonomy" id="2593070"/>
    <lineage>
        <taxon>Bacteria</taxon>
        <taxon>Bacillati</taxon>
        <taxon>Actinomycetota</taxon>
        <taxon>Actinomycetes</taxon>
        <taxon>Cryptosporangiales</taxon>
        <taxon>Cryptosporangiaceae</taxon>
        <taxon>Cryptosporangium</taxon>
    </lineage>
</organism>
<dbReference type="Pfam" id="PF08032">
    <property type="entry name" value="SpoU_sub_bind"/>
    <property type="match status" value="1"/>
</dbReference>
<dbReference type="InterPro" id="IPR029028">
    <property type="entry name" value="Alpha/beta_knot_MTases"/>
</dbReference>
<dbReference type="GO" id="GO:0008173">
    <property type="term" value="F:RNA methyltransferase activity"/>
    <property type="evidence" value="ECO:0007669"/>
    <property type="project" value="InterPro"/>
</dbReference>
<accession>A0A545AP83</accession>
<dbReference type="PANTHER" id="PTHR46429">
    <property type="entry name" value="23S RRNA (GUANOSINE-2'-O-)-METHYLTRANSFERASE RLMB"/>
    <property type="match status" value="1"/>
</dbReference>
<dbReference type="Pfam" id="PF00588">
    <property type="entry name" value="SpoU_methylase"/>
    <property type="match status" value="1"/>
</dbReference>
<evidence type="ECO:0000256" key="1">
    <source>
        <dbReference type="ARBA" id="ARBA00007228"/>
    </source>
</evidence>
<name>A0A545AP83_9ACTN</name>
<reference evidence="6 7" key="1">
    <citation type="submission" date="2019-07" db="EMBL/GenBank/DDBJ databases">
        <title>Cryptosporangium phraense sp. nov., isolated from plant litter.</title>
        <authorList>
            <person name="Suriyachadkun C."/>
        </authorList>
    </citation>
    <scope>NUCLEOTIDE SEQUENCE [LARGE SCALE GENOMIC DNA]</scope>
    <source>
        <strain evidence="6 7">A-T 5661</strain>
    </source>
</reference>
<keyword evidence="3 6" id="KW-0808">Transferase</keyword>
<evidence type="ECO:0000313" key="7">
    <source>
        <dbReference type="Proteomes" id="UP000317982"/>
    </source>
</evidence>
<feature type="compositionally biased region" description="Low complexity" evidence="4">
    <location>
        <begin position="69"/>
        <end position="79"/>
    </location>
</feature>
<keyword evidence="7" id="KW-1185">Reference proteome</keyword>
<dbReference type="GO" id="GO:0006396">
    <property type="term" value="P:RNA processing"/>
    <property type="evidence" value="ECO:0007669"/>
    <property type="project" value="InterPro"/>
</dbReference>
<gene>
    <name evidence="6" type="primary">rlmB</name>
    <name evidence="6" type="ORF">FL583_20015</name>
</gene>
<evidence type="ECO:0000313" key="6">
    <source>
        <dbReference type="EMBL" id="TQS43139.1"/>
    </source>
</evidence>
<dbReference type="FunFam" id="3.40.1280.10:FF:000008">
    <property type="entry name" value="Group 3 RNA methyltransferase TrmH"/>
    <property type="match status" value="1"/>
</dbReference>
<dbReference type="GO" id="GO:0003723">
    <property type="term" value="F:RNA binding"/>
    <property type="evidence" value="ECO:0007669"/>
    <property type="project" value="InterPro"/>
</dbReference>
<comment type="caution">
    <text evidence="6">The sequence shown here is derived from an EMBL/GenBank/DDBJ whole genome shotgun (WGS) entry which is preliminary data.</text>
</comment>
<dbReference type="InterPro" id="IPR029064">
    <property type="entry name" value="Ribosomal_eL30-like_sf"/>
</dbReference>
<dbReference type="FunFam" id="3.30.1330.30:FF:000024">
    <property type="entry name" value="Putative tRNA/rRNA methyltransferase"/>
    <property type="match status" value="1"/>
</dbReference>
<dbReference type="PANTHER" id="PTHR46429:SF1">
    <property type="entry name" value="23S RRNA (GUANOSINE-2'-O-)-METHYLTRANSFERASE RLMB"/>
    <property type="match status" value="1"/>
</dbReference>
<sequence>MPGNSPRPNRRKAGTKKGAVVGSGGQRRKGLEGKGPTPKAVDRFKHVAARKAAAARKANPPKNGDRPRTAAGRRAQGTREGAELLVGRNPVVEALRAEIPASALFIAQGVDVDERINEAVQTAGDRGLSILEVSRTELDRMTGGVLHQGIGLKVPPYSYADLPDVLSSASGTPLLVALDGVTDPRNLGAVVRSAAAFGASGVILPERRAAGMTATAWRTSAGAAARVPVARVTNLTRTLRSLQDQGFTVLGLDADGDVDSDSLDVGTDPVVIVVGSEGRGLSRLVGEACDQLVSIPMTSDTESLNASVAAAVLLADVARQRRQAAHD</sequence>
<dbReference type="InterPro" id="IPR004441">
    <property type="entry name" value="rRNA_MeTrfase_TrmH"/>
</dbReference>
<evidence type="ECO:0000256" key="4">
    <source>
        <dbReference type="SAM" id="MobiDB-lite"/>
    </source>
</evidence>
<dbReference type="SMART" id="SM00967">
    <property type="entry name" value="SpoU_sub_bind"/>
    <property type="match status" value="1"/>
</dbReference>
<dbReference type="AlphaFoldDB" id="A0A545AP83"/>
<dbReference type="SUPFAM" id="SSF75217">
    <property type="entry name" value="alpha/beta knot"/>
    <property type="match status" value="1"/>
</dbReference>
<dbReference type="SUPFAM" id="SSF55315">
    <property type="entry name" value="L30e-like"/>
    <property type="match status" value="1"/>
</dbReference>
<feature type="domain" description="RNA 2-O ribose methyltransferase substrate binding" evidence="5">
    <location>
        <begin position="84"/>
        <end position="160"/>
    </location>
</feature>